<evidence type="ECO:0000313" key="1">
    <source>
        <dbReference type="EMBL" id="MDN3686435.1"/>
    </source>
</evidence>
<dbReference type="RefSeq" id="WP_163384602.1">
    <property type="nucleotide sequence ID" value="NZ_JAUFQS010000003.1"/>
</dbReference>
<gene>
    <name evidence="1" type="ORF">QWZ15_01230</name>
</gene>
<sequence>MFFSIPAMVLAGFEINEGLSKIDFIEPLLEGPGGVCLNGGFAYADFSAGGDPITDRYIWSITDATGFEIFYESGGEESSEISFPFTSTGLFTVSLRVIRGGNQNYYQESQTVTVERGPSFVLPPDVVYCGSEPVMLQALDPVDANSGRYTIEWLNPSNAVIGTGNTYLATEPGRYYAKVSSVACEAVATTFVGPSISVNVVPSASVACLGSTVNYRPDAPYLASWFFQKNGSPEKTFIEDAFELTLDTDELDGVGAYTVYFSIEDPDRPGCDVEYAFDLEVRNAPDFTVTKLSDAESCQSPTGVIEIQANSPLNSVRIAGGEEVIINQIAAGEKRTITGLEPKIYTITASAGSCDVTRSISIENENPAEGIDFEVTSVPSTCSNTGLASGVLFLDFMGLSVSGTYRIAGENGRIYEGDFQNETRVEVEVPNGSYTVSVSDENACSSTKSQTYRMIGARQVSFSVPAELNVCQRYSLAPDTGQALSFQMLAPDGSEVALEEEGFPIDQAGTYRLIGRPEDAASTLCPRTRLIEVTVNEPLEYDVNQRIINCFGNQIFGVELFGKNPNEVIIRWMTEDRTILARELEFFPPSTGNFLLEVQPRGSSACPVAPITFEVTIPENNASAFIEGSPICGEGAVSVLKAEVTGETVDKVEWYKIDENGDNTWLFEYDDQLEMEVDEPGVYELVLRNEINCRLYGAVYEVEEIIPAPIDLANSYTLCSAENRRPTLEPGDFEAYAWYLEDSLLSESASYMPSSPGNYRLEVVDASGCPLEQAFSVEENCFILIRYPNALVPGDPQREFTVYAAPEIDRVEVFIYNRNGALIFYCEELDGGQASPACSWNGFINGNKVIDGTYSVIVNYSSDDLGIEKSEKRSLTVIGN</sequence>
<dbReference type="EMBL" id="JAUFQS010000003">
    <property type="protein sequence ID" value="MDN3686435.1"/>
    <property type="molecule type" value="Genomic_DNA"/>
</dbReference>
<organism evidence="1 2">
    <name type="scientific">Cyclobacterium jeungdonense</name>
    <dbReference type="NCBI Taxonomy" id="708087"/>
    <lineage>
        <taxon>Bacteria</taxon>
        <taxon>Pseudomonadati</taxon>
        <taxon>Bacteroidota</taxon>
        <taxon>Cytophagia</taxon>
        <taxon>Cytophagales</taxon>
        <taxon>Cyclobacteriaceae</taxon>
        <taxon>Cyclobacterium</taxon>
    </lineage>
</organism>
<evidence type="ECO:0000313" key="2">
    <source>
        <dbReference type="Proteomes" id="UP001236663"/>
    </source>
</evidence>
<comment type="caution">
    <text evidence="1">The sequence shown here is derived from an EMBL/GenBank/DDBJ whole genome shotgun (WGS) entry which is preliminary data.</text>
</comment>
<accession>A0ABT8C1S5</accession>
<evidence type="ECO:0008006" key="3">
    <source>
        <dbReference type="Google" id="ProtNLM"/>
    </source>
</evidence>
<protein>
    <recommendedName>
        <fullName evidence="3">C-terminal domain of CHU protein family protein</fullName>
    </recommendedName>
</protein>
<name>A0ABT8C1S5_9BACT</name>
<reference evidence="2" key="1">
    <citation type="journal article" date="2019" name="Int. J. Syst. Evol. Microbiol.">
        <title>The Global Catalogue of Microorganisms (GCM) 10K type strain sequencing project: providing services to taxonomists for standard genome sequencing and annotation.</title>
        <authorList>
            <consortium name="The Broad Institute Genomics Platform"/>
            <consortium name="The Broad Institute Genome Sequencing Center for Infectious Disease"/>
            <person name="Wu L."/>
            <person name="Ma J."/>
        </authorList>
    </citation>
    <scope>NUCLEOTIDE SEQUENCE [LARGE SCALE GENOMIC DNA]</scope>
    <source>
        <strain evidence="2">CECT 7706</strain>
    </source>
</reference>
<keyword evidence="2" id="KW-1185">Reference proteome</keyword>
<proteinExistence type="predicted"/>
<dbReference type="Proteomes" id="UP001236663">
    <property type="component" value="Unassembled WGS sequence"/>
</dbReference>